<sequence length="62" mass="7368">MVNRHRWVVADFPFSKYPPLLLTLRLKNEKILGVVMERVGLPPRERNKYIHDNMAAEILPHF</sequence>
<name>A0A1D7TVW8_9HYPH</name>
<keyword evidence="2" id="KW-1185">Reference proteome</keyword>
<evidence type="ECO:0000313" key="2">
    <source>
        <dbReference type="Proteomes" id="UP000094969"/>
    </source>
</evidence>
<reference evidence="1 2" key="1">
    <citation type="journal article" date="2015" name="Antonie Van Leeuwenhoek">
        <title>Bosea vaviloviae sp. nov., a new species of slow-growing rhizobia isolated from nodules of the relict species Vavilovia formosa (Stev.) Fed.</title>
        <authorList>
            <person name="Safronova V.I."/>
            <person name="Kuznetsova I.G."/>
            <person name="Sazanova A.L."/>
            <person name="Kimeklis A.K."/>
            <person name="Belimov A.A."/>
            <person name="Andronov E.E."/>
            <person name="Pinaev A.G."/>
            <person name="Chizhevskaya E.P."/>
            <person name="Pukhaev A.R."/>
            <person name="Popov K.P."/>
            <person name="Willems A."/>
            <person name="Tikhonovich I.A."/>
        </authorList>
    </citation>
    <scope>NUCLEOTIDE SEQUENCE [LARGE SCALE GENOMIC DNA]</scope>
    <source>
        <strain evidence="1 2">Vaf18</strain>
    </source>
</reference>
<gene>
    <name evidence="1" type="ORF">BHK69_01025</name>
</gene>
<dbReference type="AlphaFoldDB" id="A0A1D7TVW8"/>
<proteinExistence type="predicted"/>
<dbReference type="Proteomes" id="UP000094969">
    <property type="component" value="Chromosome"/>
</dbReference>
<protein>
    <submittedName>
        <fullName evidence="1">Uncharacterized protein</fullName>
    </submittedName>
</protein>
<accession>A0A1D7TVW8</accession>
<dbReference type="KEGG" id="bvv:BHK69_01025"/>
<dbReference type="EMBL" id="CP017147">
    <property type="protein sequence ID" value="AOO79263.1"/>
    <property type="molecule type" value="Genomic_DNA"/>
</dbReference>
<organism evidence="1 2">
    <name type="scientific">Bosea vaviloviae</name>
    <dbReference type="NCBI Taxonomy" id="1526658"/>
    <lineage>
        <taxon>Bacteria</taxon>
        <taxon>Pseudomonadati</taxon>
        <taxon>Pseudomonadota</taxon>
        <taxon>Alphaproteobacteria</taxon>
        <taxon>Hyphomicrobiales</taxon>
        <taxon>Boseaceae</taxon>
        <taxon>Bosea</taxon>
    </lineage>
</organism>
<evidence type="ECO:0000313" key="1">
    <source>
        <dbReference type="EMBL" id="AOO79263.1"/>
    </source>
</evidence>